<evidence type="ECO:0000256" key="2">
    <source>
        <dbReference type="SAM" id="MobiDB-lite"/>
    </source>
</evidence>
<evidence type="ECO:0000313" key="4">
    <source>
        <dbReference type="EMBL" id="TFK24613.1"/>
    </source>
</evidence>
<keyword evidence="3" id="KW-1133">Transmembrane helix</keyword>
<proteinExistence type="predicted"/>
<dbReference type="GO" id="GO:0016020">
    <property type="term" value="C:membrane"/>
    <property type="evidence" value="ECO:0007669"/>
    <property type="project" value="UniProtKB-SubCell"/>
</dbReference>
<feature type="transmembrane region" description="Helical" evidence="3">
    <location>
        <begin position="363"/>
        <end position="380"/>
    </location>
</feature>
<feature type="compositionally biased region" description="Polar residues" evidence="2">
    <location>
        <begin position="33"/>
        <end position="43"/>
    </location>
</feature>
<feature type="transmembrane region" description="Helical" evidence="3">
    <location>
        <begin position="522"/>
        <end position="548"/>
    </location>
</feature>
<feature type="transmembrane region" description="Helical" evidence="3">
    <location>
        <begin position="170"/>
        <end position="187"/>
    </location>
</feature>
<gene>
    <name evidence="4" type="ORF">FA15DRAFT_669336</name>
</gene>
<dbReference type="SUPFAM" id="SSF103473">
    <property type="entry name" value="MFS general substrate transporter"/>
    <property type="match status" value="1"/>
</dbReference>
<name>A0A5C3KXP3_COPMA</name>
<dbReference type="InterPro" id="IPR011701">
    <property type="entry name" value="MFS"/>
</dbReference>
<dbReference type="AlphaFoldDB" id="A0A5C3KXP3"/>
<feature type="transmembrane region" description="Helical" evidence="3">
    <location>
        <begin position="138"/>
        <end position="158"/>
    </location>
</feature>
<comment type="subcellular location">
    <subcellularLocation>
        <location evidence="1">Membrane</location>
        <topology evidence="1">Multi-pass membrane protein</topology>
    </subcellularLocation>
</comment>
<dbReference type="EMBL" id="ML210197">
    <property type="protein sequence ID" value="TFK24613.1"/>
    <property type="molecule type" value="Genomic_DNA"/>
</dbReference>
<feature type="transmembrane region" description="Helical" evidence="3">
    <location>
        <begin position="485"/>
        <end position="510"/>
    </location>
</feature>
<evidence type="ECO:0000256" key="3">
    <source>
        <dbReference type="SAM" id="Phobius"/>
    </source>
</evidence>
<evidence type="ECO:0000256" key="1">
    <source>
        <dbReference type="ARBA" id="ARBA00004141"/>
    </source>
</evidence>
<feature type="transmembrane region" description="Helical" evidence="3">
    <location>
        <begin position="104"/>
        <end position="123"/>
    </location>
</feature>
<organism evidence="4 5">
    <name type="scientific">Coprinopsis marcescibilis</name>
    <name type="common">Agaric fungus</name>
    <name type="synonym">Psathyrella marcescibilis</name>
    <dbReference type="NCBI Taxonomy" id="230819"/>
    <lineage>
        <taxon>Eukaryota</taxon>
        <taxon>Fungi</taxon>
        <taxon>Dikarya</taxon>
        <taxon>Basidiomycota</taxon>
        <taxon>Agaricomycotina</taxon>
        <taxon>Agaricomycetes</taxon>
        <taxon>Agaricomycetidae</taxon>
        <taxon>Agaricales</taxon>
        <taxon>Agaricineae</taxon>
        <taxon>Psathyrellaceae</taxon>
        <taxon>Coprinopsis</taxon>
    </lineage>
</organism>
<keyword evidence="3" id="KW-0812">Transmembrane</keyword>
<dbReference type="Pfam" id="PF07690">
    <property type="entry name" value="MFS_1"/>
    <property type="match status" value="1"/>
</dbReference>
<feature type="transmembrane region" description="Helical" evidence="3">
    <location>
        <begin position="405"/>
        <end position="426"/>
    </location>
</feature>
<protein>
    <submittedName>
        <fullName evidence="4">MFS general substrate transporter</fullName>
    </submittedName>
</protein>
<reference evidence="4 5" key="1">
    <citation type="journal article" date="2019" name="Nat. Ecol. Evol.">
        <title>Megaphylogeny resolves global patterns of mushroom evolution.</title>
        <authorList>
            <person name="Varga T."/>
            <person name="Krizsan K."/>
            <person name="Foldi C."/>
            <person name="Dima B."/>
            <person name="Sanchez-Garcia M."/>
            <person name="Sanchez-Ramirez S."/>
            <person name="Szollosi G.J."/>
            <person name="Szarkandi J.G."/>
            <person name="Papp V."/>
            <person name="Albert L."/>
            <person name="Andreopoulos W."/>
            <person name="Angelini C."/>
            <person name="Antonin V."/>
            <person name="Barry K.W."/>
            <person name="Bougher N.L."/>
            <person name="Buchanan P."/>
            <person name="Buyck B."/>
            <person name="Bense V."/>
            <person name="Catcheside P."/>
            <person name="Chovatia M."/>
            <person name="Cooper J."/>
            <person name="Damon W."/>
            <person name="Desjardin D."/>
            <person name="Finy P."/>
            <person name="Geml J."/>
            <person name="Haridas S."/>
            <person name="Hughes K."/>
            <person name="Justo A."/>
            <person name="Karasinski D."/>
            <person name="Kautmanova I."/>
            <person name="Kiss B."/>
            <person name="Kocsube S."/>
            <person name="Kotiranta H."/>
            <person name="LaButti K.M."/>
            <person name="Lechner B.E."/>
            <person name="Liimatainen K."/>
            <person name="Lipzen A."/>
            <person name="Lukacs Z."/>
            <person name="Mihaltcheva S."/>
            <person name="Morgado L.N."/>
            <person name="Niskanen T."/>
            <person name="Noordeloos M.E."/>
            <person name="Ohm R.A."/>
            <person name="Ortiz-Santana B."/>
            <person name="Ovrebo C."/>
            <person name="Racz N."/>
            <person name="Riley R."/>
            <person name="Savchenko A."/>
            <person name="Shiryaev A."/>
            <person name="Soop K."/>
            <person name="Spirin V."/>
            <person name="Szebenyi C."/>
            <person name="Tomsovsky M."/>
            <person name="Tulloss R.E."/>
            <person name="Uehling J."/>
            <person name="Grigoriev I.V."/>
            <person name="Vagvolgyi C."/>
            <person name="Papp T."/>
            <person name="Martin F.M."/>
            <person name="Miettinen O."/>
            <person name="Hibbett D.S."/>
            <person name="Nagy L.G."/>
        </authorList>
    </citation>
    <scope>NUCLEOTIDE SEQUENCE [LARGE SCALE GENOMIC DNA]</scope>
    <source>
        <strain evidence="4 5">CBS 121175</strain>
    </source>
</reference>
<sequence length="595" mass="65744">MNKVNQAEDTNSSLISCVLESPTLEALPGMQPRGQNIPANANESHGHAEATSAPASVVPIAQNSMPSPVFDSSQGQAMEISEQPKEEVKPRPTCDFTIKEQRRLVFSMTLVIFFASALTALMMTRHFDEATVRKDRRYNLVSDLVFFGPLGGLFSFACKNDGSRINKLNVRSPLVYMMIASFFMASINSADSWVFRWACGVQQIHGATLIYLAVTFVAKARPSANHGLEIGIFYAAMRLGQAISARFSIPLVHAIGSWRKVQYIVVVLALLLAIFVSRFIPNTRYLEDKRDEVLWQVPSDPEKEAFLEKDAHLAGDEVADPEKQMRQRNSVASAVAEEVSEEEDAVVRVGYSEFLRKPQIPRIRLASAALIPAFISYWVYEYGFKSKDAVHYIPKGHTANNLLPFFGEFSTTFALGNVVGSILAGYACDHLKSRRQTSYYPELVLKIAYPGLGIAVPVSMALAAFAPYLADITPGAYQTILQSKYLISLCAFWGGVGSFSAIVPLIVYLVDIVPHTDDLHKILVANTWFQFVLPSIPFFILAVAVRLYTGAPLKRGSENLLVYSITFIVVLCFIGFGFLRRVVLKAGRQSAIGLQ</sequence>
<keyword evidence="3" id="KW-0472">Membrane</keyword>
<feature type="transmembrane region" description="Helical" evidence="3">
    <location>
        <begin position="560"/>
        <end position="579"/>
    </location>
</feature>
<accession>A0A5C3KXP3</accession>
<dbReference type="GO" id="GO:0022857">
    <property type="term" value="F:transmembrane transporter activity"/>
    <property type="evidence" value="ECO:0007669"/>
    <property type="project" value="InterPro"/>
</dbReference>
<feature type="transmembrane region" description="Helical" evidence="3">
    <location>
        <begin position="261"/>
        <end position="280"/>
    </location>
</feature>
<dbReference type="Gene3D" id="1.20.1250.20">
    <property type="entry name" value="MFS general substrate transporter like domains"/>
    <property type="match status" value="1"/>
</dbReference>
<feature type="transmembrane region" description="Helical" evidence="3">
    <location>
        <begin position="447"/>
        <end position="470"/>
    </location>
</feature>
<feature type="region of interest" description="Disordered" evidence="2">
    <location>
        <begin position="26"/>
        <end position="53"/>
    </location>
</feature>
<dbReference type="InterPro" id="IPR036259">
    <property type="entry name" value="MFS_trans_sf"/>
</dbReference>
<evidence type="ECO:0000313" key="5">
    <source>
        <dbReference type="Proteomes" id="UP000307440"/>
    </source>
</evidence>
<keyword evidence="5" id="KW-1185">Reference proteome</keyword>
<dbReference type="Proteomes" id="UP000307440">
    <property type="component" value="Unassembled WGS sequence"/>
</dbReference>